<name>A0ABW1NQL8_9ACTN</name>
<reference evidence="3" key="1">
    <citation type="journal article" date="2019" name="Int. J. Syst. Evol. Microbiol.">
        <title>The Global Catalogue of Microorganisms (GCM) 10K type strain sequencing project: providing services to taxonomists for standard genome sequencing and annotation.</title>
        <authorList>
            <consortium name="The Broad Institute Genomics Platform"/>
            <consortium name="The Broad Institute Genome Sequencing Center for Infectious Disease"/>
            <person name="Wu L."/>
            <person name="Ma J."/>
        </authorList>
    </citation>
    <scope>NUCLEOTIDE SEQUENCE [LARGE SCALE GENOMIC DNA]</scope>
    <source>
        <strain evidence="3">JCM 30346</strain>
    </source>
</reference>
<comment type="caution">
    <text evidence="2">The sequence shown here is derived from an EMBL/GenBank/DDBJ whole genome shotgun (WGS) entry which is preliminary data.</text>
</comment>
<protein>
    <recommendedName>
        <fullName evidence="4">CsbD family protein</fullName>
    </recommendedName>
</protein>
<feature type="region of interest" description="Disordered" evidence="1">
    <location>
        <begin position="15"/>
        <end position="35"/>
    </location>
</feature>
<evidence type="ECO:0000256" key="1">
    <source>
        <dbReference type="SAM" id="MobiDB-lite"/>
    </source>
</evidence>
<accession>A0ABW1NQL8</accession>
<evidence type="ECO:0000313" key="2">
    <source>
        <dbReference type="EMBL" id="MFC6085416.1"/>
    </source>
</evidence>
<organism evidence="2 3">
    <name type="scientific">Sphaerisporangium aureirubrum</name>
    <dbReference type="NCBI Taxonomy" id="1544736"/>
    <lineage>
        <taxon>Bacteria</taxon>
        <taxon>Bacillati</taxon>
        <taxon>Actinomycetota</taxon>
        <taxon>Actinomycetes</taxon>
        <taxon>Streptosporangiales</taxon>
        <taxon>Streptosporangiaceae</taxon>
        <taxon>Sphaerisporangium</taxon>
    </lineage>
</organism>
<evidence type="ECO:0000313" key="3">
    <source>
        <dbReference type="Proteomes" id="UP001596137"/>
    </source>
</evidence>
<dbReference type="Proteomes" id="UP001596137">
    <property type="component" value="Unassembled WGS sequence"/>
</dbReference>
<proteinExistence type="predicted"/>
<evidence type="ECO:0008006" key="4">
    <source>
        <dbReference type="Google" id="ProtNLM"/>
    </source>
</evidence>
<keyword evidence="3" id="KW-1185">Reference proteome</keyword>
<sequence length="61" mass="7168">MDRLRLRELKARAKRRFGSSTGNRTMAAEARTEEAEAKLLRTKDEIMETAKEIRREYGGRR</sequence>
<dbReference type="RefSeq" id="WP_380759522.1">
    <property type="nucleotide sequence ID" value="NZ_JBHSRF010000061.1"/>
</dbReference>
<dbReference type="EMBL" id="JBHSRF010000061">
    <property type="protein sequence ID" value="MFC6085416.1"/>
    <property type="molecule type" value="Genomic_DNA"/>
</dbReference>
<gene>
    <name evidence="2" type="ORF">ACFP1K_29910</name>
</gene>